<protein>
    <submittedName>
        <fullName evidence="2">Unnamed protein product</fullName>
    </submittedName>
</protein>
<gene>
    <name evidence="2" type="ORF">Amon01_000560400</name>
</gene>
<feature type="compositionally biased region" description="Polar residues" evidence="1">
    <location>
        <begin position="129"/>
        <end position="142"/>
    </location>
</feature>
<keyword evidence="3" id="KW-1185">Reference proteome</keyword>
<reference evidence="2" key="1">
    <citation type="submission" date="2023-04" db="EMBL/GenBank/DDBJ databases">
        <title>Ambrosiozyma monospora NBRC 1965.</title>
        <authorList>
            <person name="Ichikawa N."/>
            <person name="Sato H."/>
            <person name="Tonouchi N."/>
        </authorList>
    </citation>
    <scope>NUCLEOTIDE SEQUENCE</scope>
    <source>
        <strain evidence="2">NBRC 1965</strain>
    </source>
</reference>
<accession>A0A9W7DH17</accession>
<dbReference type="OrthoDB" id="435881at2759"/>
<sequence length="640" mass="72400">MKCQTLRLSGALSLVRPTATPLLELLGPTANCQLPGPALVTPRPVILPLYSPKAGRFQVPTHNSIILRSSRQCEYPDKFRSIKIEQLMVDGTLAVNVLSPPLPAPNVANANGFPFPVMTNGGTTTANLQHQQQLNGKPSSVGSYDGAIDLSPSSSRSPGSGITSPPIKGGLPPNLKRKKSNNCEIITVTTPTSSDPRDIQVYNLVKENESLRLKIRDLKLKHKRQRLKNGFHNEDDDDDGDDYNSNNNNNAKRHRNGTGSNTEDNEEKLSASLRYYGPNSANFMINNSLTKTEKSEFDSFIKVRKQLNQKRKLPMLISKDCKVKKSKLNDENLNLIITLINKFFHLRYMYCNYLHREPLIEFLNNYPNINTWSNNEDCTLLLIIILLIVCLRSLPHNDEVMIKYKLNYTTLRPSLYKQYRNLRNGIQLETTTSLRAYTLECEDLFFNDEVEQSWNLLFKIVSCAYSLGLHVYDDSIVKTLKAESSIYSADIVRANPKSSLWLIINFISATLCSVLGRPNPVTFNYEPLLKNYPIRLNYKIALAGLVKKSTDILIESYKVTIKLDTILDIDDAFLNEAIIYEKILIDTRNTRDFKDRGDIIINLSSLRNETSQARDKKTKSLSSLNLTTKNFVCLPQMLTQ</sequence>
<name>A0A9W7DH17_AMBMO</name>
<feature type="region of interest" description="Disordered" evidence="1">
    <location>
        <begin position="129"/>
        <end position="178"/>
    </location>
</feature>
<feature type="compositionally biased region" description="Low complexity" evidence="1">
    <location>
        <begin position="151"/>
        <end position="170"/>
    </location>
</feature>
<organism evidence="2 3">
    <name type="scientific">Ambrosiozyma monospora</name>
    <name type="common">Yeast</name>
    <name type="synonym">Endomycopsis monosporus</name>
    <dbReference type="NCBI Taxonomy" id="43982"/>
    <lineage>
        <taxon>Eukaryota</taxon>
        <taxon>Fungi</taxon>
        <taxon>Dikarya</taxon>
        <taxon>Ascomycota</taxon>
        <taxon>Saccharomycotina</taxon>
        <taxon>Pichiomycetes</taxon>
        <taxon>Pichiales</taxon>
        <taxon>Pichiaceae</taxon>
        <taxon>Ambrosiozyma</taxon>
    </lineage>
</organism>
<dbReference type="EMBL" id="BSXU01003189">
    <property type="protein sequence ID" value="GMG39771.1"/>
    <property type="molecule type" value="Genomic_DNA"/>
</dbReference>
<proteinExistence type="predicted"/>
<dbReference type="Proteomes" id="UP001165063">
    <property type="component" value="Unassembled WGS sequence"/>
</dbReference>
<feature type="region of interest" description="Disordered" evidence="1">
    <location>
        <begin position="229"/>
        <end position="267"/>
    </location>
</feature>
<evidence type="ECO:0000256" key="1">
    <source>
        <dbReference type="SAM" id="MobiDB-lite"/>
    </source>
</evidence>
<evidence type="ECO:0000313" key="2">
    <source>
        <dbReference type="EMBL" id="GMG39771.1"/>
    </source>
</evidence>
<evidence type="ECO:0000313" key="3">
    <source>
        <dbReference type="Proteomes" id="UP001165063"/>
    </source>
</evidence>
<comment type="caution">
    <text evidence="2">The sequence shown here is derived from an EMBL/GenBank/DDBJ whole genome shotgun (WGS) entry which is preliminary data.</text>
</comment>
<dbReference type="AlphaFoldDB" id="A0A9W7DH17"/>